<organism evidence="1 2">
    <name type="scientific">Caenorhabditis remanei</name>
    <name type="common">Caenorhabditis vulgaris</name>
    <dbReference type="NCBI Taxonomy" id="31234"/>
    <lineage>
        <taxon>Eukaryota</taxon>
        <taxon>Metazoa</taxon>
        <taxon>Ecdysozoa</taxon>
        <taxon>Nematoda</taxon>
        <taxon>Chromadorea</taxon>
        <taxon>Rhabditida</taxon>
        <taxon>Rhabditina</taxon>
        <taxon>Rhabditomorpha</taxon>
        <taxon>Rhabditoidea</taxon>
        <taxon>Rhabditidae</taxon>
        <taxon>Peloderinae</taxon>
        <taxon>Caenorhabditis</taxon>
    </lineage>
</organism>
<reference evidence="1 2" key="1">
    <citation type="submission" date="2019-12" db="EMBL/GenBank/DDBJ databases">
        <title>Chromosome-level assembly of the Caenorhabditis remanei genome.</title>
        <authorList>
            <person name="Teterina A.A."/>
            <person name="Willis J.H."/>
            <person name="Phillips P.C."/>
        </authorList>
    </citation>
    <scope>NUCLEOTIDE SEQUENCE [LARGE SCALE GENOMIC DNA]</scope>
    <source>
        <strain evidence="1 2">PX506</strain>
        <tissue evidence="1">Whole organism</tissue>
    </source>
</reference>
<dbReference type="AlphaFoldDB" id="A0A6A5GQI5"/>
<comment type="caution">
    <text evidence="1">The sequence shown here is derived from an EMBL/GenBank/DDBJ whole genome shotgun (WGS) entry which is preliminary data.</text>
</comment>
<dbReference type="Proteomes" id="UP000483820">
    <property type="component" value="Chromosome IV"/>
</dbReference>
<dbReference type="GeneID" id="78775720"/>
<name>A0A6A5GQI5_CAERE</name>
<dbReference type="RefSeq" id="XP_053584411.1">
    <property type="nucleotide sequence ID" value="XM_053729639.1"/>
</dbReference>
<proteinExistence type="predicted"/>
<dbReference type="CTD" id="78775720"/>
<sequence length="101" mass="11337">MLSFDTYSNGRPSTIDTLLRMAPSDGMSYATAHQKRVEVVFQTLAKGFRSCINHYQSEATRLKTEIANAKLNGDSLRAYNDVSSFLVLMRNSDNIVNSKQK</sequence>
<accession>A0A6A5GQI5</accession>
<evidence type="ECO:0000313" key="1">
    <source>
        <dbReference type="EMBL" id="KAF1756642.1"/>
    </source>
</evidence>
<protein>
    <submittedName>
        <fullName evidence="1">Uncharacterized protein</fullName>
    </submittedName>
</protein>
<evidence type="ECO:0000313" key="2">
    <source>
        <dbReference type="Proteomes" id="UP000483820"/>
    </source>
</evidence>
<gene>
    <name evidence="1" type="ORF">GCK72_013096</name>
</gene>
<dbReference type="EMBL" id="WUAV01000004">
    <property type="protein sequence ID" value="KAF1756642.1"/>
    <property type="molecule type" value="Genomic_DNA"/>
</dbReference>
<dbReference type="KEGG" id="crq:GCK72_013096"/>